<dbReference type="EMBL" id="PGCJ01001165">
    <property type="protein sequence ID" value="PLW08374.1"/>
    <property type="molecule type" value="Genomic_DNA"/>
</dbReference>
<comment type="caution">
    <text evidence="1">The sequence shown here is derived from an EMBL/GenBank/DDBJ whole genome shotgun (WGS) entry which is preliminary data.</text>
</comment>
<accession>A0A2N5S555</accession>
<organism evidence="1 2">
    <name type="scientific">Puccinia coronata f. sp. avenae</name>
    <dbReference type="NCBI Taxonomy" id="200324"/>
    <lineage>
        <taxon>Eukaryota</taxon>
        <taxon>Fungi</taxon>
        <taxon>Dikarya</taxon>
        <taxon>Basidiomycota</taxon>
        <taxon>Pucciniomycotina</taxon>
        <taxon>Pucciniomycetes</taxon>
        <taxon>Pucciniales</taxon>
        <taxon>Pucciniaceae</taxon>
        <taxon>Puccinia</taxon>
    </lineage>
</organism>
<keyword evidence="2" id="KW-1185">Reference proteome</keyword>
<dbReference type="OrthoDB" id="3268677at2759"/>
<dbReference type="AlphaFoldDB" id="A0A2N5S555"/>
<evidence type="ECO:0000313" key="1">
    <source>
        <dbReference type="EMBL" id="PLW08374.1"/>
    </source>
</evidence>
<name>A0A2N5S555_9BASI</name>
<reference evidence="1 2" key="1">
    <citation type="submission" date="2017-11" db="EMBL/GenBank/DDBJ databases">
        <title>De novo assembly and phasing of dikaryotic genomes from two isolates of Puccinia coronata f. sp. avenae, the causal agent of oat crown rust.</title>
        <authorList>
            <person name="Miller M.E."/>
            <person name="Zhang Y."/>
            <person name="Omidvar V."/>
            <person name="Sperschneider J."/>
            <person name="Schwessinger B."/>
            <person name="Raley C."/>
            <person name="Palmer J.M."/>
            <person name="Garnica D."/>
            <person name="Upadhyaya N."/>
            <person name="Rathjen J."/>
            <person name="Taylor J.M."/>
            <person name="Park R.F."/>
            <person name="Dodds P.N."/>
            <person name="Hirsch C.D."/>
            <person name="Kianian S.F."/>
            <person name="Figueroa M."/>
        </authorList>
    </citation>
    <scope>NUCLEOTIDE SEQUENCE [LARGE SCALE GENOMIC DNA]</scope>
    <source>
        <strain evidence="1">12NC29</strain>
    </source>
</reference>
<evidence type="ECO:0000313" key="2">
    <source>
        <dbReference type="Proteomes" id="UP000235388"/>
    </source>
</evidence>
<dbReference type="Proteomes" id="UP000235388">
    <property type="component" value="Unassembled WGS sequence"/>
</dbReference>
<proteinExistence type="predicted"/>
<sequence>MSSQNTAPDFFSRILNISQSASEIPIATQNDPIFQKFSSSPTLSKDEEDKGMWFVVNQSMDSLFGVNNIKNNIRRGKYSIELVLEYLKTAREHPSWQYDELLVIKLEHIYQCFEGFTTAPRIQSSSATVEPHQWYFPRVNLKMLKLIGNQKRPHENNNAHLEQEPQPKKKTVQIMCPGLNDHTWKQPQSTNTIEECIKGSPSTYHGAPPRHEVCFELFGTTKESELTDDQTKKLLQTLESKSTWFIKRHNATSGIFFSQCEYFIEVLPGDDTTACKHCKLLKQKNSLKKAVNTKYATDNNIRFIPAGLMKRDLFQAKLMLFEELRHLNSLLEKQSKAGDSKFWTTLAIQDKRGYFKDKDAFQGLVKAVAVQTKCKNAGKKLNGMRFDSYFDSFSTKMAAMSPAAAKYFRDNFSGRSLRGMRYKRLKIGGQIKHGIVLSNFERIVGYILELGYNGPLALASDQNVCVKSLRSHNGHLVGAQGGDIPFSDLHELSELVRKVTLNDQLCSKVCLYTIQFPLPKVPSFVVALVASYDKETAEDIAASHLSVLQYCSVLDVSTSESNKYDVTYACVPDETPISNVMHEAAIAIGKKQQFNYLLANVDIENKHQQLSGQACMSISNLLNLVQTIEPSQPSLCKDFLSKQNESKFQLIIMAPNGINPALNCNLMNTLRKEHNTDNHKTPSGNERKKQQNLLLPASDRPESNLDSTQVPQPSECSKLVALVLKQHSTQQSTIARMHQWNIPVKFTISEVRNTSTHVVVNAQLLVQGGSVLAENQLTCGKYGVIIKDKKMYIGKILAAYEHVSGKHCWVASITSQSKLSYIS</sequence>
<gene>
    <name evidence="1" type="ORF">PCANC_24173</name>
</gene>
<protein>
    <submittedName>
        <fullName evidence="1">Uncharacterized protein</fullName>
    </submittedName>
</protein>